<dbReference type="OrthoDB" id="269227at2759"/>
<dbReference type="PANTHER" id="PTHR43434:SF22">
    <property type="entry name" value="PHOSPHOGLYCOLATE PHOSPHATASE"/>
    <property type="match status" value="1"/>
</dbReference>
<protein>
    <recommendedName>
        <fullName evidence="3">Haloacid dehalogenase-like hydrolase domain-containing protein 3</fullName>
    </recommendedName>
</protein>
<gene>
    <name evidence="1" type="ORF">FOZ60_017127</name>
</gene>
<dbReference type="GO" id="GO:0006281">
    <property type="term" value="P:DNA repair"/>
    <property type="evidence" value="ECO:0007669"/>
    <property type="project" value="TreeGrafter"/>
</dbReference>
<dbReference type="InterPro" id="IPR036412">
    <property type="entry name" value="HAD-like_sf"/>
</dbReference>
<sequence length="288" mass="30937">MSDEFGVEPRRLENVLGFDSERKRFKEDALCMTVSNSEMARRVEDSGIPAGPVMAHMKDYRPTFVPASNLQALFGDLRVLGVQKIGVLSLDDVAATERFLEAQGLSPSDVDGIVGGDMDFRPKPSDDGVKFLLEKWECGDLTEAMMVGDHPMDMKVGAGFGWRVGVYGTGLSSPEALWAAGATHVIRDVSKLIDCVIKENPFYGFALPSRPEDAKVSKSGLSVTPGWSRLVGAPARVVDLPGPRMHSRHPRMANRLMVGLGDLGSGWRNGDGSLNGFVNLGGTTGGGD</sequence>
<name>A0A7J6P3G0_PEROL</name>
<accession>A0A7J6P3G0</accession>
<comment type="caution">
    <text evidence="1">The sequence shown here is derived from an EMBL/GenBank/DDBJ whole genome shotgun (WGS) entry which is preliminary data.</text>
</comment>
<dbReference type="Gene3D" id="3.40.50.1000">
    <property type="entry name" value="HAD superfamily/HAD-like"/>
    <property type="match status" value="1"/>
</dbReference>
<dbReference type="GO" id="GO:0008967">
    <property type="term" value="F:phosphoglycolate phosphatase activity"/>
    <property type="evidence" value="ECO:0007669"/>
    <property type="project" value="TreeGrafter"/>
</dbReference>
<dbReference type="AlphaFoldDB" id="A0A7J6P3G0"/>
<dbReference type="Proteomes" id="UP000541610">
    <property type="component" value="Unassembled WGS sequence"/>
</dbReference>
<dbReference type="PANTHER" id="PTHR43434">
    <property type="entry name" value="PHOSPHOGLYCOLATE PHOSPHATASE"/>
    <property type="match status" value="1"/>
</dbReference>
<dbReference type="Pfam" id="PF00702">
    <property type="entry name" value="Hydrolase"/>
    <property type="match status" value="1"/>
</dbReference>
<dbReference type="InterPro" id="IPR050155">
    <property type="entry name" value="HAD-like_hydrolase_sf"/>
</dbReference>
<evidence type="ECO:0000313" key="2">
    <source>
        <dbReference type="Proteomes" id="UP000541610"/>
    </source>
</evidence>
<evidence type="ECO:0008006" key="3">
    <source>
        <dbReference type="Google" id="ProtNLM"/>
    </source>
</evidence>
<proteinExistence type="predicted"/>
<organism evidence="1 2">
    <name type="scientific">Perkinsus olseni</name>
    <name type="common">Perkinsus atlanticus</name>
    <dbReference type="NCBI Taxonomy" id="32597"/>
    <lineage>
        <taxon>Eukaryota</taxon>
        <taxon>Sar</taxon>
        <taxon>Alveolata</taxon>
        <taxon>Perkinsozoa</taxon>
        <taxon>Perkinsea</taxon>
        <taxon>Perkinsida</taxon>
        <taxon>Perkinsidae</taxon>
        <taxon>Perkinsus</taxon>
    </lineage>
</organism>
<dbReference type="EMBL" id="JABANP010000095">
    <property type="protein sequence ID" value="KAF4690635.1"/>
    <property type="molecule type" value="Genomic_DNA"/>
</dbReference>
<reference evidence="1 2" key="1">
    <citation type="submission" date="2020-04" db="EMBL/GenBank/DDBJ databases">
        <title>Perkinsus olseni comparative genomics.</title>
        <authorList>
            <person name="Bogema D.R."/>
        </authorList>
    </citation>
    <scope>NUCLEOTIDE SEQUENCE [LARGE SCALE GENOMIC DNA]</scope>
    <source>
        <strain evidence="1">00978-12</strain>
    </source>
</reference>
<evidence type="ECO:0000313" key="1">
    <source>
        <dbReference type="EMBL" id="KAF4690635.1"/>
    </source>
</evidence>
<dbReference type="SUPFAM" id="SSF56784">
    <property type="entry name" value="HAD-like"/>
    <property type="match status" value="1"/>
</dbReference>
<dbReference type="InterPro" id="IPR023214">
    <property type="entry name" value="HAD_sf"/>
</dbReference>